<dbReference type="InterPro" id="IPR045957">
    <property type="entry name" value="DUF6377"/>
</dbReference>
<proteinExistence type="predicted"/>
<name>A0A4R2LUT6_9BACE</name>
<dbReference type="Pfam" id="PF19904">
    <property type="entry name" value="DUF6377"/>
    <property type="match status" value="1"/>
</dbReference>
<evidence type="ECO:0000259" key="2">
    <source>
        <dbReference type="Pfam" id="PF19904"/>
    </source>
</evidence>
<feature type="transmembrane region" description="Helical" evidence="1">
    <location>
        <begin position="12"/>
        <end position="31"/>
    </location>
</feature>
<organism evidence="3 4">
    <name type="scientific">Prevotella heparinolytica</name>
    <dbReference type="NCBI Taxonomy" id="28113"/>
    <lineage>
        <taxon>Bacteria</taxon>
        <taxon>Pseudomonadati</taxon>
        <taxon>Bacteroidota</taxon>
        <taxon>Bacteroidia</taxon>
        <taxon>Bacteroidales</taxon>
        <taxon>Bacteroidaceae</taxon>
        <taxon>Bacteroides</taxon>
    </lineage>
</organism>
<evidence type="ECO:0000256" key="1">
    <source>
        <dbReference type="SAM" id="Phobius"/>
    </source>
</evidence>
<comment type="caution">
    <text evidence="3">The sequence shown here is derived from an EMBL/GenBank/DDBJ whole genome shotgun (WGS) entry which is preliminary data.</text>
</comment>
<keyword evidence="1" id="KW-1133">Transmembrane helix</keyword>
<reference evidence="3 4" key="1">
    <citation type="submission" date="2019-03" db="EMBL/GenBank/DDBJ databases">
        <title>Genomic Encyclopedia of Type Strains, Phase IV (KMG-IV): sequencing the most valuable type-strain genomes for metagenomic binning, comparative biology and taxonomic classification.</title>
        <authorList>
            <person name="Goeker M."/>
        </authorList>
    </citation>
    <scope>NUCLEOTIDE SEQUENCE [LARGE SCALE GENOMIC DNA]</scope>
    <source>
        <strain evidence="3 4">DSM 23917</strain>
    </source>
</reference>
<protein>
    <recommendedName>
        <fullName evidence="2">DUF6377 domain-containing protein</fullName>
    </recommendedName>
</protein>
<evidence type="ECO:0000313" key="3">
    <source>
        <dbReference type="EMBL" id="TCO94373.1"/>
    </source>
</evidence>
<keyword evidence="1" id="KW-0812">Transmembrane</keyword>
<sequence length="206" mass="24216">MQEKQNDRLRLYVALVCALALLLIAALAFIWRQMERLSAARSRLEQTNRQLLVSNRIKEEYIGRFMKLCSVYIDRLDAYRRMVKKKISAGQTEELLQMVRSREVADAGLKELYVNFDSAFLSIFPDFIEQFNELLQPGEHIVPRKGELLTTELRIFALIRLGIDDSSQIAEFLRYSVNTIYNYRAKVKNKARISRDDFETRLMQIR</sequence>
<accession>A0A4R2LUT6</accession>
<evidence type="ECO:0000313" key="4">
    <source>
        <dbReference type="Proteomes" id="UP000295600"/>
    </source>
</evidence>
<feature type="domain" description="DUF6377" evidence="2">
    <location>
        <begin position="2"/>
        <end position="170"/>
    </location>
</feature>
<gene>
    <name evidence="3" type="ORF">EV202_10572</name>
</gene>
<dbReference type="EMBL" id="SLXB01000005">
    <property type="protein sequence ID" value="TCO94373.1"/>
    <property type="molecule type" value="Genomic_DNA"/>
</dbReference>
<keyword evidence="1" id="KW-0472">Membrane</keyword>
<dbReference type="Proteomes" id="UP000295600">
    <property type="component" value="Unassembled WGS sequence"/>
</dbReference>
<dbReference type="AlphaFoldDB" id="A0A4R2LUT6"/>